<dbReference type="EMBL" id="BAAAUD010000023">
    <property type="protein sequence ID" value="GAA2938895.1"/>
    <property type="molecule type" value="Genomic_DNA"/>
</dbReference>
<comment type="caution">
    <text evidence="2">The sequence shown here is derived from an EMBL/GenBank/DDBJ whole genome shotgun (WGS) entry which is preliminary data.</text>
</comment>
<name>A0ABN3X8F9_9ACTN</name>
<gene>
    <name evidence="2" type="ORF">GCM10010446_25400</name>
</gene>
<dbReference type="SUPFAM" id="SSF54637">
    <property type="entry name" value="Thioesterase/thiol ester dehydrase-isomerase"/>
    <property type="match status" value="2"/>
</dbReference>
<dbReference type="Proteomes" id="UP001500403">
    <property type="component" value="Unassembled WGS sequence"/>
</dbReference>
<dbReference type="Pfam" id="PF07977">
    <property type="entry name" value="FabA"/>
    <property type="match status" value="1"/>
</dbReference>
<feature type="region of interest" description="Disordered" evidence="1">
    <location>
        <begin position="1"/>
        <end position="43"/>
    </location>
</feature>
<evidence type="ECO:0000256" key="1">
    <source>
        <dbReference type="SAM" id="MobiDB-lite"/>
    </source>
</evidence>
<evidence type="ECO:0000313" key="2">
    <source>
        <dbReference type="EMBL" id="GAA2938895.1"/>
    </source>
</evidence>
<protein>
    <recommendedName>
        <fullName evidence="4">Trans-2-decenoyl-[acyl-carrier-protein] isomerase</fullName>
    </recommendedName>
</protein>
<proteinExistence type="predicted"/>
<dbReference type="InterPro" id="IPR029069">
    <property type="entry name" value="HotDog_dom_sf"/>
</dbReference>
<sequence>MTSDELGFEGVPFIPDRNDGTPPQPSTGPANPCGTSLPAPRAQTGAPLIGDMTEAVRRAHHAVLEAQQAMQDVLLAQAESFTTTRADHPAAPAMSTGEPALMHELHMAHLADGDLCLAYGISTHCTSAQVRPRLPRGDLLMLSRSSTGVSKKADYEVGMVVETEFDVPCDAWFCHQDGSGGTPAVFFMESSLQAAAFCGVVSGVHLEYPDDDLCVRNLEGHGQVVRDMDPRGRTVRQRTTLLAHSPMPGAIIQRYGYELELDGEVFYTGETSHGYFTAPMLARQQGLDNGRRMPTWLDTQGDQDNVRRLDLGFDKRLGEGRLALLGQVDLVPDGGTHGLGYLRCTKEVRADDPLFDLHFLHDPVMPGSFGVETLHRLVRAFALYTGVTEGITAPRFTLAPGTRHHWAYRGQILRHHQESTFEIHIREARRTGKHLFLRAEGSVWCDGLRIYRVDDIVIEARPGHEDGTR</sequence>
<evidence type="ECO:0008006" key="4">
    <source>
        <dbReference type="Google" id="ProtNLM"/>
    </source>
</evidence>
<accession>A0ABN3X8F9</accession>
<reference evidence="2 3" key="1">
    <citation type="journal article" date="2019" name="Int. J. Syst. Evol. Microbiol.">
        <title>The Global Catalogue of Microorganisms (GCM) 10K type strain sequencing project: providing services to taxonomists for standard genome sequencing and annotation.</title>
        <authorList>
            <consortium name="The Broad Institute Genomics Platform"/>
            <consortium name="The Broad Institute Genome Sequencing Center for Infectious Disease"/>
            <person name="Wu L."/>
            <person name="Ma J."/>
        </authorList>
    </citation>
    <scope>NUCLEOTIDE SEQUENCE [LARGE SCALE GENOMIC DNA]</scope>
    <source>
        <strain evidence="2 3">JCM 9088</strain>
    </source>
</reference>
<evidence type="ECO:0000313" key="3">
    <source>
        <dbReference type="Proteomes" id="UP001500403"/>
    </source>
</evidence>
<dbReference type="InterPro" id="IPR013114">
    <property type="entry name" value="FabA_FabZ"/>
</dbReference>
<keyword evidence="3" id="KW-1185">Reference proteome</keyword>
<organism evidence="2 3">
    <name type="scientific">Streptomyces enissocaesilis</name>
    <dbReference type="NCBI Taxonomy" id="332589"/>
    <lineage>
        <taxon>Bacteria</taxon>
        <taxon>Bacillati</taxon>
        <taxon>Actinomycetota</taxon>
        <taxon>Actinomycetes</taxon>
        <taxon>Kitasatosporales</taxon>
        <taxon>Streptomycetaceae</taxon>
        <taxon>Streptomyces</taxon>
        <taxon>Streptomyces rochei group</taxon>
    </lineage>
</organism>
<dbReference type="Gene3D" id="3.10.129.10">
    <property type="entry name" value="Hotdog Thioesterase"/>
    <property type="match status" value="2"/>
</dbReference>